<organism evidence="6 7">
    <name type="scientific">Corynascus novoguineensis</name>
    <dbReference type="NCBI Taxonomy" id="1126955"/>
    <lineage>
        <taxon>Eukaryota</taxon>
        <taxon>Fungi</taxon>
        <taxon>Dikarya</taxon>
        <taxon>Ascomycota</taxon>
        <taxon>Pezizomycotina</taxon>
        <taxon>Sordariomycetes</taxon>
        <taxon>Sordariomycetidae</taxon>
        <taxon>Sordariales</taxon>
        <taxon>Chaetomiaceae</taxon>
        <taxon>Corynascus</taxon>
    </lineage>
</organism>
<dbReference type="Gene3D" id="3.30.560.10">
    <property type="entry name" value="Glucose Oxidase, domain 3"/>
    <property type="match status" value="1"/>
</dbReference>
<evidence type="ECO:0000313" key="6">
    <source>
        <dbReference type="EMBL" id="KAK4243285.1"/>
    </source>
</evidence>
<dbReference type="Pfam" id="PF00732">
    <property type="entry name" value="GMC_oxred_N"/>
    <property type="match status" value="1"/>
</dbReference>
<keyword evidence="3" id="KW-0732">Signal</keyword>
<proteinExistence type="inferred from homology"/>
<dbReference type="InterPro" id="IPR000172">
    <property type="entry name" value="GMC_OxRdtase_N"/>
</dbReference>
<gene>
    <name evidence="6" type="ORF">C7999DRAFT_44873</name>
</gene>
<dbReference type="PANTHER" id="PTHR11552:SF115">
    <property type="entry name" value="DEHYDROGENASE XPTC-RELATED"/>
    <property type="match status" value="1"/>
</dbReference>
<evidence type="ECO:0000256" key="3">
    <source>
        <dbReference type="SAM" id="SignalP"/>
    </source>
</evidence>
<dbReference type="Gene3D" id="3.50.50.60">
    <property type="entry name" value="FAD/NAD(P)-binding domain"/>
    <property type="match status" value="1"/>
</dbReference>
<comment type="similarity">
    <text evidence="1">Belongs to the GMC oxidoreductase family.</text>
</comment>
<sequence length="662" mass="71613">MARLGAVLTAILALVQQPCLAYPRAHHASRVFLNGRDIDEQYDYIIVGGGTAGLTVADRLTEDGKTTVLVVEYGQLSNSDSIRTVAGGFNGMSDRTLLYDIQSVPQTNLRNRTIAVLAGKVVGGSSAVNAMMTVRSAADDYTRWGSFFGEDSHWTWEGLLPYFKRALNFVPPDAAVAESANISYDASYWGDTSGVYAGWPSFQYPGTAAQMEAFKGIPGVPFSKDSGSGEPGVYWFPTFMDPSIVERSYARTGHHDRAANRTNYHLVTGSKVTRVVLEGTTATGVIFVPVESDSSAKNGTQETVVRAKKEVIVSAGGIHSPQVLQLSGIGPRKLLSSAGIETVVDLPGVGQNFQDHPMLQAAFMYRNFTIHPTPEDAFLDRDFASWVDTVWAENRTGPRSIAVGNAAAWLPFSVISERAANLSATLAAQNHTLALPPDTDPTVAAGYRAQMLSYARALNSPGTAFYNLVLSGGRSSGALVNLHPLSRGTVNIDPSDPYGAEPLVDYRALTNPLDTAVMADFFRFTRRYYLDNPRTSAWRATELAPGADTQTDEDFAAYLAETLSPSEFHPSGTCAMLPRELGGVVDEELRVYGVQGLRVVDASVFPTLPGGNTCQPTYAVAEKAADLIRYGPPEKREKRQGKLPYKRTKESGLLHWVTSAWA</sequence>
<dbReference type="GO" id="GO:0044550">
    <property type="term" value="P:secondary metabolite biosynthetic process"/>
    <property type="evidence" value="ECO:0007669"/>
    <property type="project" value="TreeGrafter"/>
</dbReference>
<keyword evidence="2" id="KW-0285">Flavoprotein</keyword>
<dbReference type="EMBL" id="MU857838">
    <property type="protein sequence ID" value="KAK4243285.1"/>
    <property type="molecule type" value="Genomic_DNA"/>
</dbReference>
<reference evidence="6" key="1">
    <citation type="journal article" date="2023" name="Mol. Phylogenet. Evol.">
        <title>Genome-scale phylogeny and comparative genomics of the fungal order Sordariales.</title>
        <authorList>
            <person name="Hensen N."/>
            <person name="Bonometti L."/>
            <person name="Westerberg I."/>
            <person name="Brannstrom I.O."/>
            <person name="Guillou S."/>
            <person name="Cros-Aarteil S."/>
            <person name="Calhoun S."/>
            <person name="Haridas S."/>
            <person name="Kuo A."/>
            <person name="Mondo S."/>
            <person name="Pangilinan J."/>
            <person name="Riley R."/>
            <person name="LaButti K."/>
            <person name="Andreopoulos B."/>
            <person name="Lipzen A."/>
            <person name="Chen C."/>
            <person name="Yan M."/>
            <person name="Daum C."/>
            <person name="Ng V."/>
            <person name="Clum A."/>
            <person name="Steindorff A."/>
            <person name="Ohm R.A."/>
            <person name="Martin F."/>
            <person name="Silar P."/>
            <person name="Natvig D.O."/>
            <person name="Lalanne C."/>
            <person name="Gautier V."/>
            <person name="Ament-Velasquez S.L."/>
            <person name="Kruys A."/>
            <person name="Hutchinson M.I."/>
            <person name="Powell A.J."/>
            <person name="Barry K."/>
            <person name="Miller A.N."/>
            <person name="Grigoriev I.V."/>
            <person name="Debuchy R."/>
            <person name="Gladieux P."/>
            <person name="Hiltunen Thoren M."/>
            <person name="Johannesson H."/>
        </authorList>
    </citation>
    <scope>NUCLEOTIDE SEQUENCE</scope>
    <source>
        <strain evidence="6">CBS 359.72</strain>
    </source>
</reference>
<feature type="domain" description="Glucose-methanol-choline oxidoreductase N-terminal" evidence="4">
    <location>
        <begin position="42"/>
        <end position="357"/>
    </location>
</feature>
<feature type="binding site" evidence="2">
    <location>
        <position position="272"/>
    </location>
    <ligand>
        <name>FAD</name>
        <dbReference type="ChEBI" id="CHEBI:57692"/>
    </ligand>
</feature>
<keyword evidence="7" id="KW-1185">Reference proteome</keyword>
<feature type="domain" description="Glucose-methanol-choline oxidoreductase C-terminal" evidence="5">
    <location>
        <begin position="484"/>
        <end position="621"/>
    </location>
</feature>
<comment type="caution">
    <text evidence="6">The sequence shown here is derived from an EMBL/GenBank/DDBJ whole genome shotgun (WGS) entry which is preliminary data.</text>
</comment>
<dbReference type="Proteomes" id="UP001303647">
    <property type="component" value="Unassembled WGS sequence"/>
</dbReference>
<feature type="chain" id="PRO_5042961133" evidence="3">
    <location>
        <begin position="22"/>
        <end position="662"/>
    </location>
</feature>
<dbReference type="Pfam" id="PF05199">
    <property type="entry name" value="GMC_oxred_C"/>
    <property type="match status" value="1"/>
</dbReference>
<dbReference type="AlphaFoldDB" id="A0AAN7CJN0"/>
<dbReference type="InterPro" id="IPR012132">
    <property type="entry name" value="GMC_OxRdtase"/>
</dbReference>
<dbReference type="GO" id="GO:0050660">
    <property type="term" value="F:flavin adenine dinucleotide binding"/>
    <property type="evidence" value="ECO:0007669"/>
    <property type="project" value="InterPro"/>
</dbReference>
<evidence type="ECO:0000313" key="7">
    <source>
        <dbReference type="Proteomes" id="UP001303647"/>
    </source>
</evidence>
<dbReference type="SUPFAM" id="SSF51905">
    <property type="entry name" value="FAD/NAD(P)-binding domain"/>
    <property type="match status" value="1"/>
</dbReference>
<dbReference type="SUPFAM" id="SSF54373">
    <property type="entry name" value="FAD-linked reductases, C-terminal domain"/>
    <property type="match status" value="1"/>
</dbReference>
<evidence type="ECO:0000259" key="5">
    <source>
        <dbReference type="Pfam" id="PF05199"/>
    </source>
</evidence>
<dbReference type="GO" id="GO:0016614">
    <property type="term" value="F:oxidoreductase activity, acting on CH-OH group of donors"/>
    <property type="evidence" value="ECO:0007669"/>
    <property type="project" value="InterPro"/>
</dbReference>
<dbReference type="InterPro" id="IPR007867">
    <property type="entry name" value="GMC_OxRtase_C"/>
</dbReference>
<evidence type="ECO:0000259" key="4">
    <source>
        <dbReference type="Pfam" id="PF00732"/>
    </source>
</evidence>
<evidence type="ECO:0000256" key="2">
    <source>
        <dbReference type="PIRSR" id="PIRSR000137-2"/>
    </source>
</evidence>
<protein>
    <submittedName>
        <fullName evidence="6">Uncharacterized protein</fullName>
    </submittedName>
</protein>
<evidence type="ECO:0000256" key="1">
    <source>
        <dbReference type="ARBA" id="ARBA00010790"/>
    </source>
</evidence>
<dbReference type="PIRSF" id="PIRSF000137">
    <property type="entry name" value="Alcohol_oxidase"/>
    <property type="match status" value="1"/>
</dbReference>
<keyword evidence="2" id="KW-0274">FAD</keyword>
<reference evidence="6" key="2">
    <citation type="submission" date="2023-05" db="EMBL/GenBank/DDBJ databases">
        <authorList>
            <consortium name="Lawrence Berkeley National Laboratory"/>
            <person name="Steindorff A."/>
            <person name="Hensen N."/>
            <person name="Bonometti L."/>
            <person name="Westerberg I."/>
            <person name="Brannstrom I.O."/>
            <person name="Guillou S."/>
            <person name="Cros-Aarteil S."/>
            <person name="Calhoun S."/>
            <person name="Haridas S."/>
            <person name="Kuo A."/>
            <person name="Mondo S."/>
            <person name="Pangilinan J."/>
            <person name="Riley R."/>
            <person name="Labutti K."/>
            <person name="Andreopoulos B."/>
            <person name="Lipzen A."/>
            <person name="Chen C."/>
            <person name="Yanf M."/>
            <person name="Daum C."/>
            <person name="Ng V."/>
            <person name="Clum A."/>
            <person name="Ohm R."/>
            <person name="Martin F."/>
            <person name="Silar P."/>
            <person name="Natvig D."/>
            <person name="Lalanne C."/>
            <person name="Gautier V."/>
            <person name="Ament-Velasquez S.L."/>
            <person name="Kruys A."/>
            <person name="Hutchinson M.I."/>
            <person name="Powell A.J."/>
            <person name="Barry K."/>
            <person name="Miller A.N."/>
            <person name="Grigoriev I.V."/>
            <person name="Debuchy R."/>
            <person name="Gladieux P."/>
            <person name="Thoren M.H."/>
            <person name="Johannesson H."/>
        </authorList>
    </citation>
    <scope>NUCLEOTIDE SEQUENCE</scope>
    <source>
        <strain evidence="6">CBS 359.72</strain>
    </source>
</reference>
<feature type="signal peptide" evidence="3">
    <location>
        <begin position="1"/>
        <end position="21"/>
    </location>
</feature>
<name>A0AAN7CJN0_9PEZI</name>
<accession>A0AAN7CJN0</accession>
<dbReference type="PANTHER" id="PTHR11552">
    <property type="entry name" value="GLUCOSE-METHANOL-CHOLINE GMC OXIDOREDUCTASE"/>
    <property type="match status" value="1"/>
</dbReference>
<comment type="cofactor">
    <cofactor evidence="2">
        <name>FAD</name>
        <dbReference type="ChEBI" id="CHEBI:57692"/>
    </cofactor>
</comment>
<dbReference type="InterPro" id="IPR036188">
    <property type="entry name" value="FAD/NAD-bd_sf"/>
</dbReference>
<feature type="binding site" evidence="2">
    <location>
        <position position="121"/>
    </location>
    <ligand>
        <name>FAD</name>
        <dbReference type="ChEBI" id="CHEBI:57692"/>
    </ligand>
</feature>